<dbReference type="Proteomes" id="UP000184485">
    <property type="component" value="Unassembled WGS sequence"/>
</dbReference>
<dbReference type="SUPFAM" id="SSF53850">
    <property type="entry name" value="Periplasmic binding protein-like II"/>
    <property type="match status" value="1"/>
</dbReference>
<dbReference type="Pfam" id="PF00496">
    <property type="entry name" value="SBP_bac_5"/>
    <property type="match status" value="1"/>
</dbReference>
<proteinExistence type="inferred from homology"/>
<feature type="domain" description="Solute-binding protein family 5" evidence="4">
    <location>
        <begin position="71"/>
        <end position="441"/>
    </location>
</feature>
<comment type="subcellular location">
    <subcellularLocation>
        <location evidence="1">Periplasm</location>
    </subcellularLocation>
</comment>
<protein>
    <submittedName>
        <fullName evidence="5">Peptide/nickel transport system substrate-binding protein</fullName>
    </submittedName>
</protein>
<dbReference type="RefSeq" id="WP_073057370.1">
    <property type="nucleotide sequence ID" value="NZ_FQUP01000005.1"/>
</dbReference>
<evidence type="ECO:0000313" key="6">
    <source>
        <dbReference type="Proteomes" id="UP000184485"/>
    </source>
</evidence>
<evidence type="ECO:0000256" key="1">
    <source>
        <dbReference type="ARBA" id="ARBA00004418"/>
    </source>
</evidence>
<dbReference type="EMBL" id="FQUP01000005">
    <property type="protein sequence ID" value="SHG50865.1"/>
    <property type="molecule type" value="Genomic_DNA"/>
</dbReference>
<dbReference type="OrthoDB" id="9803988at2"/>
<feature type="chain" id="PRO_5013177813" evidence="3">
    <location>
        <begin position="22"/>
        <end position="533"/>
    </location>
</feature>
<dbReference type="Gene3D" id="3.40.190.10">
    <property type="entry name" value="Periplasmic binding protein-like II"/>
    <property type="match status" value="1"/>
</dbReference>
<dbReference type="GO" id="GO:0043190">
    <property type="term" value="C:ATP-binding cassette (ABC) transporter complex"/>
    <property type="evidence" value="ECO:0007669"/>
    <property type="project" value="InterPro"/>
</dbReference>
<dbReference type="Gene3D" id="3.90.76.10">
    <property type="entry name" value="Dipeptide-binding Protein, Domain 1"/>
    <property type="match status" value="1"/>
</dbReference>
<reference evidence="5 6" key="1">
    <citation type="submission" date="2016-11" db="EMBL/GenBank/DDBJ databases">
        <authorList>
            <person name="Jaros S."/>
            <person name="Januszkiewicz K."/>
            <person name="Wedrychowicz H."/>
        </authorList>
    </citation>
    <scope>NUCLEOTIDE SEQUENCE [LARGE SCALE GENOMIC DNA]</scope>
    <source>
        <strain evidence="5 6">DSM 19436</strain>
    </source>
</reference>
<keyword evidence="6" id="KW-1185">Reference proteome</keyword>
<comment type="similarity">
    <text evidence="2">Belongs to the bacterial solute-binding protein 5 family.</text>
</comment>
<dbReference type="PANTHER" id="PTHR30290">
    <property type="entry name" value="PERIPLASMIC BINDING COMPONENT OF ABC TRANSPORTER"/>
    <property type="match status" value="1"/>
</dbReference>
<dbReference type="AlphaFoldDB" id="A0A1M5KDT9"/>
<organism evidence="5 6">
    <name type="scientific">Kaistia soli DSM 19436</name>
    <dbReference type="NCBI Taxonomy" id="1122133"/>
    <lineage>
        <taxon>Bacteria</taxon>
        <taxon>Pseudomonadati</taxon>
        <taxon>Pseudomonadota</taxon>
        <taxon>Alphaproteobacteria</taxon>
        <taxon>Hyphomicrobiales</taxon>
        <taxon>Kaistiaceae</taxon>
        <taxon>Kaistia</taxon>
    </lineage>
</organism>
<evidence type="ECO:0000256" key="2">
    <source>
        <dbReference type="ARBA" id="ARBA00005695"/>
    </source>
</evidence>
<feature type="signal peptide" evidence="3">
    <location>
        <begin position="1"/>
        <end position="21"/>
    </location>
</feature>
<keyword evidence="3" id="KW-0732">Signal</keyword>
<dbReference type="InterPro" id="IPR039424">
    <property type="entry name" value="SBP_5"/>
</dbReference>
<gene>
    <name evidence="5" type="ORF">SAMN02745157_4360</name>
</gene>
<dbReference type="GO" id="GO:0030288">
    <property type="term" value="C:outer membrane-bounded periplasmic space"/>
    <property type="evidence" value="ECO:0007669"/>
    <property type="project" value="UniProtKB-ARBA"/>
</dbReference>
<dbReference type="GO" id="GO:0015833">
    <property type="term" value="P:peptide transport"/>
    <property type="evidence" value="ECO:0007669"/>
    <property type="project" value="TreeGrafter"/>
</dbReference>
<dbReference type="PIRSF" id="PIRSF002741">
    <property type="entry name" value="MppA"/>
    <property type="match status" value="1"/>
</dbReference>
<dbReference type="Gene3D" id="3.10.105.10">
    <property type="entry name" value="Dipeptide-binding Protein, Domain 3"/>
    <property type="match status" value="1"/>
</dbReference>
<dbReference type="GO" id="GO:1904680">
    <property type="term" value="F:peptide transmembrane transporter activity"/>
    <property type="evidence" value="ECO:0007669"/>
    <property type="project" value="TreeGrafter"/>
</dbReference>
<accession>A0A1M5KDT9</accession>
<dbReference type="STRING" id="1122133.SAMN02745157_4360"/>
<dbReference type="CDD" id="cd08512">
    <property type="entry name" value="PBP2_NikA_DppA_OppA_like_7"/>
    <property type="match status" value="1"/>
</dbReference>
<dbReference type="InterPro" id="IPR000914">
    <property type="entry name" value="SBP_5_dom"/>
</dbReference>
<evidence type="ECO:0000313" key="5">
    <source>
        <dbReference type="EMBL" id="SHG50865.1"/>
    </source>
</evidence>
<evidence type="ECO:0000259" key="4">
    <source>
        <dbReference type="Pfam" id="PF00496"/>
    </source>
</evidence>
<name>A0A1M5KDT9_9HYPH</name>
<evidence type="ECO:0000256" key="3">
    <source>
        <dbReference type="SAM" id="SignalP"/>
    </source>
</evidence>
<dbReference type="InterPro" id="IPR030678">
    <property type="entry name" value="Peptide/Ni-bd"/>
</dbReference>
<sequence>MNFRARALASAFILASPIWLATPSFAERVLRLDESPIGEIDPAKATDYADTVLAVNIYDTLVFPKAGGPGVEPLLATEWTTDGKTFTFKLKDGVKFHSGNPLTADDVVFSLNRMIAMGQGFSSLFAGRVEKAEAIDPLTVKFTLTEAYAPFLAALVRLPIVDSKTVMANKVDGKYGEFGDYADAWMSAHDAGSGAYKVESQNPQSETVMVKFPDYFLGFGENAPDKVRYRYGIEAPTVRALMSRGEHDIADLWLPPEVIRALAAEKGIKLASEAGGATGEYIKLNTTRAPLDDVHCRRALTYAFDYATALKILKIDDKYAQGIPMKGPLPSGLLGYDKSLPDYKQDMAKAKEELAQCKYDPKTSPLDIAWIAEVPARERIALLMQASFSQLGFPVKVIKTPWALVSEQVTKPDTAPHAVEIAVAAVTPDPDSLLYNMFSSKVPPTWMSAEHLKDAKVDELLEAGRSEPDEAKREAIYKELNSVIRDLAPDINAYEFTGVYTVRDAIGIPALEDKSKQTLDNFNLVFRNISVAE</sequence>